<dbReference type="PANTHER" id="PTHR31847">
    <property type="entry name" value="PROTEIN CBG10327"/>
    <property type="match status" value="1"/>
</dbReference>
<keyword evidence="1" id="KW-0812">Transmembrane</keyword>
<dbReference type="Proteomes" id="UP000483820">
    <property type="component" value="Chromosome II"/>
</dbReference>
<reference evidence="2 3" key="1">
    <citation type="submission" date="2019-12" db="EMBL/GenBank/DDBJ databases">
        <title>Chromosome-level assembly of the Caenorhabditis remanei genome.</title>
        <authorList>
            <person name="Teterina A.A."/>
            <person name="Willis J.H."/>
            <person name="Phillips P.C."/>
        </authorList>
    </citation>
    <scope>NUCLEOTIDE SEQUENCE [LARGE SCALE GENOMIC DNA]</scope>
    <source>
        <strain evidence="2 3">PX506</strain>
        <tissue evidence="2">Whole organism</tissue>
    </source>
</reference>
<evidence type="ECO:0000313" key="3">
    <source>
        <dbReference type="Proteomes" id="UP000483820"/>
    </source>
</evidence>
<evidence type="ECO:0000256" key="1">
    <source>
        <dbReference type="SAM" id="Phobius"/>
    </source>
</evidence>
<feature type="transmembrane region" description="Helical" evidence="1">
    <location>
        <begin position="54"/>
        <end position="76"/>
    </location>
</feature>
<evidence type="ECO:0000313" key="2">
    <source>
        <dbReference type="EMBL" id="KAF1767189.1"/>
    </source>
</evidence>
<organism evidence="2 3">
    <name type="scientific">Caenorhabditis remanei</name>
    <name type="common">Caenorhabditis vulgaris</name>
    <dbReference type="NCBI Taxonomy" id="31234"/>
    <lineage>
        <taxon>Eukaryota</taxon>
        <taxon>Metazoa</taxon>
        <taxon>Ecdysozoa</taxon>
        <taxon>Nematoda</taxon>
        <taxon>Chromadorea</taxon>
        <taxon>Rhabditida</taxon>
        <taxon>Rhabditina</taxon>
        <taxon>Rhabditomorpha</taxon>
        <taxon>Rhabditoidea</taxon>
        <taxon>Rhabditidae</taxon>
        <taxon>Peloderinae</taxon>
        <taxon>Caenorhabditis</taxon>
    </lineage>
</organism>
<name>A0A6A5HIH1_CAERE</name>
<protein>
    <submittedName>
        <fullName evidence="2">Uncharacterized protein</fullName>
    </submittedName>
</protein>
<accession>A0A6A5HIH1</accession>
<proteinExistence type="predicted"/>
<feature type="transmembrane region" description="Helical" evidence="1">
    <location>
        <begin position="82"/>
        <end position="101"/>
    </location>
</feature>
<keyword evidence="1" id="KW-1133">Transmembrane helix</keyword>
<feature type="transmembrane region" description="Helical" evidence="1">
    <location>
        <begin position="121"/>
        <end position="145"/>
    </location>
</feature>
<gene>
    <name evidence="2" type="ORF">GCK72_007148</name>
</gene>
<dbReference type="EMBL" id="WUAV01000002">
    <property type="protein sequence ID" value="KAF1767189.1"/>
    <property type="molecule type" value="Genomic_DNA"/>
</dbReference>
<keyword evidence="1" id="KW-0472">Membrane</keyword>
<dbReference type="GeneID" id="9826230"/>
<dbReference type="AlphaFoldDB" id="A0A6A5HIH1"/>
<feature type="transmembrane region" description="Helical" evidence="1">
    <location>
        <begin position="15"/>
        <end position="33"/>
    </location>
</feature>
<comment type="caution">
    <text evidence="2">The sequence shown here is derived from an EMBL/GenBank/DDBJ whole genome shotgun (WGS) entry which is preliminary data.</text>
</comment>
<sequence>MIHYDLICPLDNNTWAGVLYFIWNISFLLFLLLKNTRQTPESFIRIRCLSIISVLLLAFCFILSSLDTVIIVPGYIAVIVRIFIFILLIYPNISFLLHLGFSYGDFELFHIKTARLSKIQWFLLFLFHTVLSVGCYGLFCIDANTLKKDGLINNLHFIRYVCIAINILSMPMTYQSLLAWNSEKLKFVGIHPETKLHWKGVMRKMEDGKWEVDQTPGDHDLCHV</sequence>
<dbReference type="CTD" id="9826230"/>
<dbReference type="KEGG" id="crq:GCK72_007148"/>
<dbReference type="PANTHER" id="PTHR31847:SF1">
    <property type="entry name" value="DUF1084 DOMAIN-CONTAINING PROTEIN-RELATED"/>
    <property type="match status" value="1"/>
</dbReference>
<dbReference type="RefSeq" id="XP_003099955.2">
    <property type="nucleotide sequence ID" value="XM_003099907.2"/>
</dbReference>
<feature type="transmembrane region" description="Helical" evidence="1">
    <location>
        <begin position="157"/>
        <end position="180"/>
    </location>
</feature>